<evidence type="ECO:0000256" key="4">
    <source>
        <dbReference type="ARBA" id="ARBA00022913"/>
    </source>
</evidence>
<dbReference type="Pfam" id="PF13332">
    <property type="entry name" value="Fil_haemagg_2"/>
    <property type="match status" value="5"/>
</dbReference>
<dbReference type="Pfam" id="PF04829">
    <property type="entry name" value="PT-VENN"/>
    <property type="match status" value="1"/>
</dbReference>
<evidence type="ECO:0000256" key="5">
    <source>
        <dbReference type="ARBA" id="ARBA00023026"/>
    </source>
</evidence>
<sequence>MDDRQPVSRARRALSYLVCYLIAVQPMLPAAAAAITPVTPGTQMDAAGNGVPVVNIATPNQAGVSHNQYQQFNVGSEGLILNNATGQLTQTQLGGLIQNNPNLTAGHEAQAIINEVTGASRSQLQGYTEVAGKAASVMVANPYGITCNGCGFINTPNVTLTTGKPQLDASGNLAALEVTQGSVTIEGQGLDGTRADAVSIVARATQINAGIYAKDLSVTAGANRVGSDGSVTAIAGTGTAPSVAVDTGALGGMYANRIHLVSSEQGVGVNLGNLNASVGDMQIDASGKLTLANASAAGRLSASGQSIALQGTQQSGGDLSLSSQGQLAVQDSRLSSGGNMTLAAGQLTSGSAAQVAAAGNISAAAGNNGQWQGSLTAGKDLQFSAGDFTNDGLIAATGNTNLTAQHLTNNGTLQAQTQTVLATTLDNSGKMQAAGTQQIQADSLGNNGTIGTGGELQLTSDQVLTQDTGGTITAGGALEISAGQATLAGSLSGQQNSQLNFGSLTTRDDFSLSSTGSLALTADNAQLGGLLSGDSALTGRFGQLTTNAGSQIQSGADADIQTTGSTLLNGNLRAGGNLNLLSGSLSSGSGAQTYAQGDAQVSAGNNGVWNGSLTAGGNLDLNAADFTSNGTLAAAGATQLTTRQLTSSGLIQAQGVQTLKTDALNNSGKMQSGGAQHITASMLDNEGLIGSQQGLDLHVASQLTQGDAGSLFAGDRLTLDGGQAVIGGALTGKNGLTLNAGSLQTGQDSQLTSLGDIQLSAAQQTLNGQLSAGGNADLHATDLSVGAQGSVHSDQVLSLDAGQTATLSGTLDGQTFSASAGALQVTGSGTLTSTGDMQLSASQLQLDGTTSAGNNLTLSAGTLNAATGGKTSAQKDVLATVNNGGLWSGSLIAGRDLNFTSGDFSNNGTLAANRNGQFSFGTLINNGLLQSLGTQQLTGDVFSNNGTVQSGDDQTLTLNQFDNQGLTGTSGNLALKIRDNVTSGDASTLLADGRLTLQTAQADLGGSLSGTQGADLNATSLTSRAGSVQSSQGDISISTATANLNGFLSADGSMALDTQQLTTGSDSQTQGKNRLGISASEKADLGGKLVTPGTLTLQAGTLTNTAALGAENVEINADQLTNSGSVSADDGLHIQADTLHQQGSLMAQNQMNLEGRTLDNQGTISTRDLSISSRNSLTNQQTGVIAASGNAQLTTPEVINNGTLATQILGVTAGDISNNGLLQGTGSATFSANSLTNGTQGQLLSAGTLDVHAGETQNQGRFQAGQLTLTGNSLTNGGTLLGTAGLNAQVQGDLHNSGSLLSSGDATVGAATLENSGKLLSEKTATLNATHLTNQGQIQGDTLALSGNSVDNSGNLIGLQALTAQLQQDLTNATSGNMLTQGALNVTAGNVTSDGSWQAGSATLHASQLDLDGAIQTTTLADLNLSGALNTQAQGSIVSSGLAVLQAASLNNQGNWAADNLRLTGGTLTSSGKVTGVSALAATLSGQLQNQQGGALLSGGTGTLAAGNIANNGTIQADNLTLNAGSLTNAGQVQGQQNLTGTIQDAVSNLNGGTLRSQGTLSLGATSLLNQGQVQGDGVTRLTFSDNLSNQGTLLTGDRLTLAAPVITNSGILQAQGLTLTGSSLSNSGTLTGQGDSTLNVDQAGNQGQLQGDRLSLTANALHNSGTLFGSQLLGLDLGTTDNQSGGRLFSAGDLTLNTSSLSQAGSMLALGNMTLQLGSGFTQTGTLAAGQTLSLSTQGDLNVLGTLQGNGIQLSATGDMTNNGQLNGGSGTVGVDAGNITLNDSGSVQSGGDIRLTSQGQLSNYGFVGAAGNVLMSAPGQLYNNALLYAGNNMQLLADHLQNDRGDILAGNSLWMQKDAAGSASSEVVNNSGNIETTNGDITINTGHLLNQRDGLNATSTTVTADSPAAGSPVKIKLHNADFALGELESYSVTTHEGSDGKNNGVNVTRNYVKPVDSGLEKRYLVGTSTVEVTASGGAGRIAASHNLNVAADTLDNLAGNLLAGQDITLSGSELNNQSWQPSVQQEYLTYAYDTQQGSRVYQGTANNASFDFYLTGTPEYETTTTGEGYRAVIQAGGAVNASFSNNISNTTTTANAGGLTHAISAPTLNGTAALQPVSGTQSQQLAGDSGLVVGSVQWTSSVSNALQQIGNQGAALTDYPLPTGNSGLFVASKDPASPYLITTNPQLGSVGKTDPALFNALNNYLATPATAVASPAQKTAQTGPALTLATTTVADQVTTPVVQAATPATTPRTETAAVYTDPAQFIGSSYLLNRLNLAPDTDYKFLGDAAFDTRYVSNAVLSQTGQRYIGGTGSDLAQMQYLLDNAAQQQQGLGLQFGVSLTPEQVAGLTKSIVWWEKTTVDGQTVLVPKLYLSPGDSTVAEGSVIAGNTVNLDAGQIVNSGSTLQAETQLAAKSSTSLENLNAGLITSGGSVQLSALGDINNIGSSIAGQTVALASVSGDINNVTQAQQWTAAPVSSGKTSQLTFSQTQTGDVASISASKGLSLTAGNDINNTGAKLTAGSDLQLVALNDLNLAGNALSTTQTNAKGSSQTTSSQASEVSAGGDLAAYAGHDLTVTGSAIAAQGDSSLTAGNDLSLNTMDNSSHQTSGSDKTDNNNATRTVVSSGGDLALNAGRDINSEAAQISATGDASLSAGRDVNLNAQQTSTYSEKHGHQSVSIRQDVAQEGTELASGGSTRIAAGRDITTQAAQVNATGDLALNAGRDVNITTATESDYSYDEVTKTKKSLFSKKTTHTIAEDSSTTEKASQLSGDQVSIVAGNDLKVTGSSVVGESDTGLKAGHDLAISAATEEQSSYRLSETKKSGMFSGGGLGITIGSASSRQQLKEDGTTQSQSASAVGSTGGSVTLVAGNDAHVAGSDVIAKQDVTLVGGSVTIDPGNDTLTRHQSYEQKQSGLTLQLSTPITDALLTLGSQAKEASEAGNDRLKALDAVKMLESGWAMGKGATQSATALAKGKLEDAGITISLSVGSSKSKSSSDYASNTVSGSSISGGGDVSVIATGANGTSGDLNMAGSGITGGNVTLAAAHDLNLIAASNNTDQKSSNSSSGWSVGGHIAYGQQTGIGVQASGYVASGSENGNSTAYVNSRVNARDTLALSSGNDTLLSGAQALGNRIVADTGNNLTITSLQDIDNYQSKQQSASGGFSVTFGKPSGSVGVSVSTSKINSEYASVGDQSGLFAGDGGYDIFTGNHTQLNGAVIASTADAASNTFSTGTLGWDSIGNHAKYHASSASFGFSGSFDSSQKPGEQYTASALPALVNISGSASGTTRSAVADGTITVRDTQNQTQDVAGLSRDTDSANGHIDKIFDKEKVENQMAFAQGVQELAGKVAGDVSAYKLDAAEKEASDRLLKEDPKNAELSQQALHDKVLADPAYQAVAAEWGTGGTYSMVASAVAGALGGLSAGNIGAAASGAMAPYIANEIKQKTTTYYADGTKDVNVVANTMAHAVAGAVLAQLAGNSAAAGAAGAASGELIANAIVKSMYPNTDAKDLTESQKQTVSALSQLAAGLAGGMASDSALGAGTGTVAGKNAVENNALSNDEEEFEATHGNRPVKTYQINPMGPKVLDEDGEPIKGGGRGILKGGEPTESDISAKTPTGSKGNPLNIIDGSNKPVTINNRDYSSHSLDRMQRQGITPTAVENAARPENAVAGKRPGTTAYYDSDNNITVITDTKSGTVVTVDYGKIKQ</sequence>
<dbReference type="InterPro" id="IPR025157">
    <property type="entry name" value="Hemagglutinin_rpt"/>
</dbReference>
<keyword evidence="10" id="KW-0614">Plasmid</keyword>
<dbReference type="InterPro" id="IPR008638">
    <property type="entry name" value="FhaB/CdiA-like_TPS"/>
</dbReference>
<dbReference type="GO" id="GO:0004521">
    <property type="term" value="F:RNA endonuclease activity"/>
    <property type="evidence" value="ECO:0007669"/>
    <property type="project" value="UniProtKB-ARBA"/>
</dbReference>
<dbReference type="InterPro" id="IPR012334">
    <property type="entry name" value="Pectin_lyas_fold"/>
</dbReference>
<feature type="compositionally biased region" description="Low complexity" evidence="7">
    <location>
        <begin position="2851"/>
        <end position="2862"/>
    </location>
</feature>
<keyword evidence="3 8" id="KW-0732">Signal</keyword>
<proteinExistence type="inferred from homology"/>
<dbReference type="NCBIfam" id="TIGR01901">
    <property type="entry name" value="adhes_NPXG"/>
    <property type="match status" value="1"/>
</dbReference>
<evidence type="ECO:0000256" key="7">
    <source>
        <dbReference type="SAM" id="MobiDB-lite"/>
    </source>
</evidence>
<evidence type="ECO:0000256" key="8">
    <source>
        <dbReference type="SAM" id="SignalP"/>
    </source>
</evidence>
<reference evidence="10 11" key="1">
    <citation type="submission" date="2017-11" db="EMBL/GenBank/DDBJ databases">
        <title>Genome sequence of Pantoea cypripedii NE1.</title>
        <authorList>
            <person name="Nascimento F.X."/>
        </authorList>
    </citation>
    <scope>NUCLEOTIDE SEQUENCE [LARGE SCALE GENOMIC DNA]</scope>
    <source>
        <strain evidence="10 11">NE1</strain>
        <plasmid evidence="11">pne1b</plasmid>
    </source>
</reference>
<dbReference type="Pfam" id="PF05860">
    <property type="entry name" value="TPS"/>
    <property type="match status" value="1"/>
</dbReference>
<feature type="region of interest" description="Disordered" evidence="7">
    <location>
        <begin position="3557"/>
        <end position="3635"/>
    </location>
</feature>
<dbReference type="NCBIfam" id="TIGR01731">
    <property type="entry name" value="fil_hemag_20aa"/>
    <property type="match status" value="21"/>
</dbReference>
<feature type="domain" description="Filamentous haemagglutinin FhaB/tRNA nuclease CdiA-like TPS" evidence="9">
    <location>
        <begin position="48"/>
        <end position="170"/>
    </location>
</feature>
<evidence type="ECO:0000256" key="1">
    <source>
        <dbReference type="ARBA" id="ARBA00004219"/>
    </source>
</evidence>
<dbReference type="SMART" id="SM00912">
    <property type="entry name" value="Haemagg_act"/>
    <property type="match status" value="1"/>
</dbReference>
<evidence type="ECO:0000259" key="9">
    <source>
        <dbReference type="SMART" id="SM00912"/>
    </source>
</evidence>
<evidence type="ECO:0000313" key="10">
    <source>
        <dbReference type="EMBL" id="QGY33109.1"/>
    </source>
</evidence>
<dbReference type="Proteomes" id="UP000502005">
    <property type="component" value="Plasmid pNE1B"/>
</dbReference>
<feature type="compositionally biased region" description="Polar residues" evidence="7">
    <location>
        <begin position="3610"/>
        <end position="3623"/>
    </location>
</feature>
<keyword evidence="2" id="KW-0800">Toxin</keyword>
<feature type="compositionally biased region" description="Gly residues" evidence="7">
    <location>
        <begin position="3594"/>
        <end position="3603"/>
    </location>
</feature>
<comment type="subcellular location">
    <subcellularLocation>
        <location evidence="1">Target cell</location>
        <location evidence="1">Target cell cytoplasm</location>
    </subcellularLocation>
</comment>
<comment type="similarity">
    <text evidence="6">In the N-terminal section; belongs to the CdiA toxin family.</text>
</comment>
<geneLocation type="plasmid" evidence="11">
    <name>pne1b</name>
</geneLocation>
<feature type="region of interest" description="Disordered" evidence="7">
    <location>
        <begin position="2989"/>
        <end position="3009"/>
    </location>
</feature>
<dbReference type="GO" id="GO:0090729">
    <property type="term" value="F:toxin activity"/>
    <property type="evidence" value="ECO:0007669"/>
    <property type="project" value="UniProtKB-KW"/>
</dbReference>
<dbReference type="Gene3D" id="2.160.20.10">
    <property type="entry name" value="Single-stranded right-handed beta-helix, Pectin lyase-like"/>
    <property type="match status" value="1"/>
</dbReference>
<feature type="region of interest" description="Disordered" evidence="7">
    <location>
        <begin position="2595"/>
        <end position="2625"/>
    </location>
</feature>
<protein>
    <submittedName>
        <fullName evidence="10">Filamentous hemagglutinin</fullName>
    </submittedName>
</protein>
<keyword evidence="4" id="KW-1266">Target cell cytoplasm</keyword>
<gene>
    <name evidence="10" type="ORF">CUN67_29780</name>
</gene>
<name>A0A6B9GGQ3_PANCY</name>
<dbReference type="EMBL" id="CP024770">
    <property type="protein sequence ID" value="QGY33109.1"/>
    <property type="molecule type" value="Genomic_DNA"/>
</dbReference>
<dbReference type="InterPro" id="IPR006914">
    <property type="entry name" value="VENN_dom"/>
</dbReference>
<accession>A0A6B9GGQ3</accession>
<dbReference type="GO" id="GO:0030430">
    <property type="term" value="C:host cell cytoplasm"/>
    <property type="evidence" value="ECO:0007669"/>
    <property type="project" value="UniProtKB-ARBA"/>
</dbReference>
<evidence type="ECO:0000313" key="11">
    <source>
        <dbReference type="Proteomes" id="UP000502005"/>
    </source>
</evidence>
<dbReference type="InterPro" id="IPR010069">
    <property type="entry name" value="CdiA_FHA1_rpt"/>
</dbReference>
<dbReference type="RefSeq" id="WP_208719224.1">
    <property type="nucleotide sequence ID" value="NZ_CP024770.1"/>
</dbReference>
<evidence type="ECO:0000256" key="2">
    <source>
        <dbReference type="ARBA" id="ARBA00022656"/>
    </source>
</evidence>
<feature type="region of interest" description="Disordered" evidence="7">
    <location>
        <begin position="2843"/>
        <end position="2862"/>
    </location>
</feature>
<dbReference type="FunFam" id="2.160.20.10:FF:000048">
    <property type="entry name" value="tRNA nuclease CdiA"/>
    <property type="match status" value="1"/>
</dbReference>
<keyword evidence="5" id="KW-0843">Virulence</keyword>
<evidence type="ECO:0000256" key="3">
    <source>
        <dbReference type="ARBA" id="ARBA00022729"/>
    </source>
</evidence>
<dbReference type="InterPro" id="IPR011050">
    <property type="entry name" value="Pectin_lyase_fold/virulence"/>
</dbReference>
<feature type="signal peptide" evidence="8">
    <location>
        <begin position="1"/>
        <end position="32"/>
    </location>
</feature>
<feature type="chain" id="PRO_5025510022" evidence="8">
    <location>
        <begin position="33"/>
        <end position="3708"/>
    </location>
</feature>
<dbReference type="SUPFAM" id="SSF51126">
    <property type="entry name" value="Pectin lyase-like"/>
    <property type="match status" value="1"/>
</dbReference>
<organism evidence="10 11">
    <name type="scientific">Pantoea cypripedii</name>
    <name type="common">Pectobacterium cypripedii</name>
    <name type="synonym">Erwinia cypripedii</name>
    <dbReference type="NCBI Taxonomy" id="55209"/>
    <lineage>
        <taxon>Bacteria</taxon>
        <taxon>Pseudomonadati</taxon>
        <taxon>Pseudomonadota</taxon>
        <taxon>Gammaproteobacteria</taxon>
        <taxon>Enterobacterales</taxon>
        <taxon>Erwiniaceae</taxon>
        <taxon>Pantoea</taxon>
    </lineage>
</organism>
<evidence type="ECO:0000256" key="6">
    <source>
        <dbReference type="ARBA" id="ARBA00024043"/>
    </source>
</evidence>